<dbReference type="Proteomes" id="UP000663124">
    <property type="component" value="Chromosome 1"/>
</dbReference>
<reference evidence="1" key="1">
    <citation type="submission" date="2019-09" db="EMBL/GenBank/DDBJ databases">
        <title>Comparative Genomics of Leptospira interrogans Reveals Genome Plasticity - A Common Adaptive Strategy for Survival in Various Hosts.</title>
        <authorList>
            <person name="Ramli S.R."/>
            <person name="Bunk B."/>
            <person name="Goris M."/>
            <person name="Bhuju S."/>
            <person name="Jarek M."/>
            <person name="Sproer C."/>
            <person name="Mustakim S."/>
            <person name="Strommenger B."/>
            <person name="Pessler F."/>
        </authorList>
    </citation>
    <scope>NUCLEOTIDE SEQUENCE</scope>
    <source>
        <strain evidence="1">782</strain>
    </source>
</reference>
<dbReference type="AlphaFoldDB" id="A0AAP9WE81"/>
<name>A0AAP9WE81_LEPIR</name>
<accession>A0AAP9WE81</accession>
<evidence type="ECO:0000313" key="1">
    <source>
        <dbReference type="EMBL" id="QOI44412.1"/>
    </source>
</evidence>
<sequence>MSCPSSKIYQSKQNTLENWLTERYCLYSIDFKGRLYRGEVHQATSKG</sequence>
<organism evidence="1 2">
    <name type="scientific">Leptospira interrogans serovar Canicola</name>
    <dbReference type="NCBI Taxonomy" id="211880"/>
    <lineage>
        <taxon>Bacteria</taxon>
        <taxon>Pseudomonadati</taxon>
        <taxon>Spirochaetota</taxon>
        <taxon>Spirochaetia</taxon>
        <taxon>Leptospirales</taxon>
        <taxon>Leptospiraceae</taxon>
        <taxon>Leptospira</taxon>
    </lineage>
</organism>
<protein>
    <submittedName>
        <fullName evidence="1">Uncharacterized protein</fullName>
    </submittedName>
</protein>
<proteinExistence type="predicted"/>
<dbReference type="EMBL" id="CP043884">
    <property type="protein sequence ID" value="QOI44412.1"/>
    <property type="molecule type" value="Genomic_DNA"/>
</dbReference>
<gene>
    <name evidence="1" type="ORF">Lepto782_01295</name>
</gene>
<evidence type="ECO:0000313" key="2">
    <source>
        <dbReference type="Proteomes" id="UP000663124"/>
    </source>
</evidence>